<dbReference type="InterPro" id="IPR054347">
    <property type="entry name" value="TOTE_primase"/>
</dbReference>
<evidence type="ECO:0000313" key="4">
    <source>
        <dbReference type="Proteomes" id="UP000199256"/>
    </source>
</evidence>
<dbReference type="InterPro" id="IPR027417">
    <property type="entry name" value="P-loop_NTPase"/>
</dbReference>
<keyword evidence="4" id="KW-1185">Reference proteome</keyword>
<reference evidence="4" key="1">
    <citation type="submission" date="2016-10" db="EMBL/GenBank/DDBJ databases">
        <authorList>
            <person name="Varghese N."/>
            <person name="Submissions S."/>
        </authorList>
    </citation>
    <scope>NUCLEOTIDE SEQUENCE [LARGE SCALE GENOMIC DNA]</scope>
    <source>
        <strain evidence="4">DSM 241</strain>
    </source>
</reference>
<dbReference type="PANTHER" id="PTHR47396">
    <property type="entry name" value="TYPE I RESTRICTION ENZYME ECOKI R PROTEIN"/>
    <property type="match status" value="1"/>
</dbReference>
<dbReference type="GO" id="GO:0016787">
    <property type="term" value="F:hydrolase activity"/>
    <property type="evidence" value="ECO:0007669"/>
    <property type="project" value="InterPro"/>
</dbReference>
<dbReference type="GO" id="GO:0005524">
    <property type="term" value="F:ATP binding"/>
    <property type="evidence" value="ECO:0007669"/>
    <property type="project" value="InterPro"/>
</dbReference>
<dbReference type="EMBL" id="FOAA01000011">
    <property type="protein sequence ID" value="SEL22020.1"/>
    <property type="molecule type" value="Genomic_DNA"/>
</dbReference>
<proteinExistence type="predicted"/>
<dbReference type="SUPFAM" id="SSF52540">
    <property type="entry name" value="P-loop containing nucleoside triphosphate hydrolases"/>
    <property type="match status" value="2"/>
</dbReference>
<evidence type="ECO:0000259" key="2">
    <source>
        <dbReference type="PROSITE" id="PS51192"/>
    </source>
</evidence>
<dbReference type="InterPro" id="IPR014001">
    <property type="entry name" value="Helicase_ATP-bd"/>
</dbReference>
<name>A0A1H7NEU0_9GAMM</name>
<dbReference type="PANTHER" id="PTHR47396:SF1">
    <property type="entry name" value="ATP-DEPENDENT HELICASE IRC3-RELATED"/>
    <property type="match status" value="1"/>
</dbReference>
<dbReference type="SMART" id="SM00487">
    <property type="entry name" value="DEXDc"/>
    <property type="match status" value="1"/>
</dbReference>
<dbReference type="Proteomes" id="UP000199256">
    <property type="component" value="Unassembled WGS sequence"/>
</dbReference>
<protein>
    <recommendedName>
        <fullName evidence="2">Helicase ATP-binding domain-containing protein</fullName>
    </recommendedName>
</protein>
<dbReference type="GO" id="GO:0005829">
    <property type="term" value="C:cytosol"/>
    <property type="evidence" value="ECO:0007669"/>
    <property type="project" value="TreeGrafter"/>
</dbReference>
<evidence type="ECO:0000313" key="3">
    <source>
        <dbReference type="EMBL" id="SEL22020.1"/>
    </source>
</evidence>
<accession>A0A1H7NEU0</accession>
<dbReference type="AlphaFoldDB" id="A0A1H7NEU0"/>
<dbReference type="OrthoDB" id="9804086at2"/>
<dbReference type="CDD" id="cd17926">
    <property type="entry name" value="DEXHc_RE"/>
    <property type="match status" value="1"/>
</dbReference>
<dbReference type="Gene3D" id="3.40.50.300">
    <property type="entry name" value="P-loop containing nucleotide triphosphate hydrolases"/>
    <property type="match status" value="2"/>
</dbReference>
<gene>
    <name evidence="3" type="ORF">SAMN05444515_111114</name>
</gene>
<dbReference type="STRING" id="1396821.SAMN05444515_111114"/>
<dbReference type="Pfam" id="PF22548">
    <property type="entry name" value="AEP-TOTE"/>
    <property type="match status" value="1"/>
</dbReference>
<sequence>MVAEGEQEELWRLREENARLKDLLSRHGIPCHKPRVKCSDCSHRQLLPVTDQVIYDHLAGRQTIGVYPLLSNDRCFFLAADLDGPDWREDARAFMHTCQDLGLPAALEISRSGNGAHIWIFFAEPIPAREARQLGAALISHTCHRTRQLSLASYDRLFPNQDTMPKGGFGNLIALPLQKQHRDLDRSVFVDEHLQPYPDQWAFLASVQPMSHQDMEKALLRASDGRNPLDVAFTSEEEESAPWERPSSTPSLMSGPLPDSLPLVLANQIFIAKADLPQPLANRLIRLAAFQNPEFYKAQSMRLPVWNKPRIIGCAENLPRHVALPRGCLEAVLALLQQNQIHPELQDERLAGQKVKARFTGTLRPDQKAAMREMIQHEFGVLCAPTAFGKTVTAAAMIARRKVSTLVLVHRTELLRQWQERLGGFLDLPKGGLGVIGGGKKRPSGQIDIAVMQSLTRREDLGEFLDQYTQIIIDECHHLSAFSFESILKQARAKYVVGLTATPVRRDGHHPIIFMQCGPIRHTASRPETGPKRLEVWPKMLPAPELAPDSPIQDVFRTLITDDARNRCIAEDVLAAYREGRKVLVLTERTDHLPLLRGALGNEIEHVFVLHGRLSRKQRTAVFAELESLDESTPRVLLATGRLIGEGFDHPPLDTLVLAMPISWKGTLQQYAGRLHREHAEKRDVRIHDYAEIDQPQLARMWARRQRGYRAMGYELKTTLMAAAGHADEKWNAQCSTRA</sequence>
<dbReference type="RefSeq" id="WP_090254155.1">
    <property type="nucleotide sequence ID" value="NZ_FOAA01000011.1"/>
</dbReference>
<dbReference type="InterPro" id="IPR001650">
    <property type="entry name" value="Helicase_C-like"/>
</dbReference>
<dbReference type="PROSITE" id="PS51192">
    <property type="entry name" value="HELICASE_ATP_BIND_1"/>
    <property type="match status" value="1"/>
</dbReference>
<dbReference type="CDD" id="cd18785">
    <property type="entry name" value="SF2_C"/>
    <property type="match status" value="1"/>
</dbReference>
<dbReference type="GO" id="GO:0003677">
    <property type="term" value="F:DNA binding"/>
    <property type="evidence" value="ECO:0007669"/>
    <property type="project" value="InterPro"/>
</dbReference>
<dbReference type="Pfam" id="PF04851">
    <property type="entry name" value="ResIII"/>
    <property type="match status" value="1"/>
</dbReference>
<evidence type="ECO:0000256" key="1">
    <source>
        <dbReference type="SAM" id="MobiDB-lite"/>
    </source>
</evidence>
<dbReference type="Pfam" id="PF00271">
    <property type="entry name" value="Helicase_C"/>
    <property type="match status" value="1"/>
</dbReference>
<dbReference type="InterPro" id="IPR006935">
    <property type="entry name" value="Helicase/UvrB_N"/>
</dbReference>
<dbReference type="InterPro" id="IPR050742">
    <property type="entry name" value="Helicase_Restrict-Modif_Enz"/>
</dbReference>
<feature type="region of interest" description="Disordered" evidence="1">
    <location>
        <begin position="233"/>
        <end position="254"/>
    </location>
</feature>
<feature type="domain" description="Helicase ATP-binding" evidence="2">
    <location>
        <begin position="371"/>
        <end position="521"/>
    </location>
</feature>
<organism evidence="3 4">
    <name type="scientific">Ectothiorhodospira marina</name>
    <dbReference type="NCBI Taxonomy" id="1396821"/>
    <lineage>
        <taxon>Bacteria</taxon>
        <taxon>Pseudomonadati</taxon>
        <taxon>Pseudomonadota</taxon>
        <taxon>Gammaproteobacteria</taxon>
        <taxon>Chromatiales</taxon>
        <taxon>Ectothiorhodospiraceae</taxon>
        <taxon>Ectothiorhodospira</taxon>
    </lineage>
</organism>